<evidence type="ECO:0000256" key="6">
    <source>
        <dbReference type="RuleBase" id="RU366058"/>
    </source>
</evidence>
<feature type="transmembrane region" description="Helical" evidence="6">
    <location>
        <begin position="136"/>
        <end position="156"/>
    </location>
</feature>
<dbReference type="Proteomes" id="UP000709466">
    <property type="component" value="Unassembled WGS sequence"/>
</dbReference>
<feature type="transmembrane region" description="Helical" evidence="6">
    <location>
        <begin position="168"/>
        <end position="189"/>
    </location>
</feature>
<dbReference type="PANTHER" id="PTHR12677">
    <property type="entry name" value="GOLGI APPARATUS MEMBRANE PROTEIN TVP38-RELATED"/>
    <property type="match status" value="1"/>
</dbReference>
<dbReference type="Pfam" id="PF09335">
    <property type="entry name" value="VTT_dom"/>
    <property type="match status" value="1"/>
</dbReference>
<proteinExistence type="inferred from homology"/>
<reference evidence="8 9" key="1">
    <citation type="submission" date="2020-03" db="EMBL/GenBank/DDBJ databases">
        <title>Bacterial isolates of synthetic phycosphere.</title>
        <authorList>
            <person name="Fu H."/>
            <person name="Moran M.A."/>
        </authorList>
    </citation>
    <scope>NUCLEOTIDE SEQUENCE [LARGE SCALE GENOMIC DNA]</scope>
    <source>
        <strain evidence="8 9">HF1</strain>
    </source>
</reference>
<evidence type="ECO:0000256" key="5">
    <source>
        <dbReference type="ARBA" id="ARBA00023136"/>
    </source>
</evidence>
<evidence type="ECO:0000259" key="7">
    <source>
        <dbReference type="Pfam" id="PF09335"/>
    </source>
</evidence>
<name>A0ABX0VUS5_9RHOB</name>
<dbReference type="EMBL" id="JAATOP010000002">
    <property type="protein sequence ID" value="NIY71811.1"/>
    <property type="molecule type" value="Genomic_DNA"/>
</dbReference>
<keyword evidence="9" id="KW-1185">Reference proteome</keyword>
<comment type="caution">
    <text evidence="8">The sequence shown here is derived from an EMBL/GenBank/DDBJ whole genome shotgun (WGS) entry which is preliminary data.</text>
</comment>
<evidence type="ECO:0000256" key="3">
    <source>
        <dbReference type="ARBA" id="ARBA00022692"/>
    </source>
</evidence>
<dbReference type="InterPro" id="IPR015414">
    <property type="entry name" value="TMEM64"/>
</dbReference>
<organism evidence="8 9">
    <name type="scientific">Marivivens donghaensis</name>
    <dbReference type="NCBI Taxonomy" id="1699413"/>
    <lineage>
        <taxon>Bacteria</taxon>
        <taxon>Pseudomonadati</taxon>
        <taxon>Pseudomonadota</taxon>
        <taxon>Alphaproteobacteria</taxon>
        <taxon>Rhodobacterales</taxon>
        <taxon>Paracoccaceae</taxon>
        <taxon>Marivivens group</taxon>
        <taxon>Marivivens</taxon>
    </lineage>
</organism>
<keyword evidence="4 6" id="KW-1133">Transmembrane helix</keyword>
<evidence type="ECO:0000256" key="2">
    <source>
        <dbReference type="ARBA" id="ARBA00022475"/>
    </source>
</evidence>
<feature type="transmembrane region" description="Helical" evidence="6">
    <location>
        <begin position="47"/>
        <end position="67"/>
    </location>
</feature>
<sequence length="236" mass="25475">MPRLIRLMPIAILAVAAAILYAMYGEYLSFDALRDQREALLAYRDSHYVAAVIIFVAVYVAIVATSIPGATIISLTGGFLFSIFPGLLLNVLGATVGATLLFLAVRFGFGDTLVSRIDSSSGRVKRIKDGIDENQWSVLFAMRLLPLVPFFVANLLPALMGVPLYRYVVTTALGIIPGAFLYTSAGAGLGAVFDAGELPDASSFLEPRYLVIVILVVCAALVPSTWKRWQGKRTPE</sequence>
<protein>
    <recommendedName>
        <fullName evidence="6">TVP38/TMEM64 family membrane protein</fullName>
    </recommendedName>
</protein>
<keyword evidence="5 6" id="KW-0472">Membrane</keyword>
<dbReference type="PANTHER" id="PTHR12677:SF59">
    <property type="entry name" value="GOLGI APPARATUS MEMBRANE PROTEIN TVP38-RELATED"/>
    <property type="match status" value="1"/>
</dbReference>
<accession>A0ABX0VUS5</accession>
<comment type="similarity">
    <text evidence="6">Belongs to the TVP38/TMEM64 family.</text>
</comment>
<feature type="transmembrane region" description="Helical" evidence="6">
    <location>
        <begin position="79"/>
        <end position="105"/>
    </location>
</feature>
<dbReference type="InterPro" id="IPR032816">
    <property type="entry name" value="VTT_dom"/>
</dbReference>
<keyword evidence="3 6" id="KW-0812">Transmembrane</keyword>
<evidence type="ECO:0000313" key="8">
    <source>
        <dbReference type="EMBL" id="NIY71811.1"/>
    </source>
</evidence>
<feature type="domain" description="VTT" evidence="7">
    <location>
        <begin position="70"/>
        <end position="187"/>
    </location>
</feature>
<feature type="transmembrane region" description="Helical" evidence="6">
    <location>
        <begin position="209"/>
        <end position="226"/>
    </location>
</feature>
<gene>
    <name evidence="8" type="ORF">HCZ30_05100</name>
</gene>
<feature type="transmembrane region" description="Helical" evidence="6">
    <location>
        <begin position="7"/>
        <end position="27"/>
    </location>
</feature>
<evidence type="ECO:0000256" key="1">
    <source>
        <dbReference type="ARBA" id="ARBA00004651"/>
    </source>
</evidence>
<keyword evidence="2 6" id="KW-1003">Cell membrane</keyword>
<evidence type="ECO:0000256" key="4">
    <source>
        <dbReference type="ARBA" id="ARBA00022989"/>
    </source>
</evidence>
<comment type="subcellular location">
    <subcellularLocation>
        <location evidence="1 6">Cell membrane</location>
        <topology evidence="1 6">Multi-pass membrane protein</topology>
    </subcellularLocation>
</comment>
<evidence type="ECO:0000313" key="9">
    <source>
        <dbReference type="Proteomes" id="UP000709466"/>
    </source>
</evidence>